<dbReference type="Pfam" id="PF10193">
    <property type="entry name" value="Telomere_reg-2"/>
    <property type="match status" value="1"/>
</dbReference>
<evidence type="ECO:0000256" key="1">
    <source>
        <dbReference type="ARBA" id="ARBA00006133"/>
    </source>
</evidence>
<gene>
    <name evidence="4" type="primary">TEL2</name>
    <name evidence="4" type="ORF">SEPCBS119000_001195</name>
</gene>
<organism evidence="4 5">
    <name type="scientific">Sporothrix epigloea</name>
    <dbReference type="NCBI Taxonomy" id="1892477"/>
    <lineage>
        <taxon>Eukaryota</taxon>
        <taxon>Fungi</taxon>
        <taxon>Dikarya</taxon>
        <taxon>Ascomycota</taxon>
        <taxon>Pezizomycotina</taxon>
        <taxon>Sordariomycetes</taxon>
        <taxon>Sordariomycetidae</taxon>
        <taxon>Ophiostomatales</taxon>
        <taxon>Ophiostomataceae</taxon>
        <taxon>Sporothrix</taxon>
    </lineage>
</organism>
<dbReference type="InterPro" id="IPR051970">
    <property type="entry name" value="TEL2_Regulation"/>
</dbReference>
<feature type="region of interest" description="Disordered" evidence="2">
    <location>
        <begin position="545"/>
        <end position="619"/>
    </location>
</feature>
<evidence type="ECO:0000259" key="3">
    <source>
        <dbReference type="Pfam" id="PF10193"/>
    </source>
</evidence>
<accession>A0ABP0DCJ7</accession>
<evidence type="ECO:0000313" key="4">
    <source>
        <dbReference type="EMBL" id="CAK7264827.1"/>
    </source>
</evidence>
<proteinExistence type="inferred from homology"/>
<protein>
    <submittedName>
        <fullName evidence="4">Telomere binding protein</fullName>
    </submittedName>
</protein>
<dbReference type="EMBL" id="CAWUON010000008">
    <property type="protein sequence ID" value="CAK7264827.1"/>
    <property type="molecule type" value="Genomic_DNA"/>
</dbReference>
<name>A0ABP0DCJ7_9PEZI</name>
<dbReference type="InterPro" id="IPR038528">
    <property type="entry name" value="TEL2_C_sf"/>
</dbReference>
<sequence>MDASMTRVRTTYNKQSVPEESLLRKVTDETSQLIGSAVAPAQQQGTISSADGALELLRNEPDYETLALVLKYLLSDSGSAFDIRQPTPLSAQLVQVLVTAIVPNYWALLREESVSLRNGSVLELLLACLRSITGLGALTTRLRALLAESKTWKAAASGGEPTTDDRVGRPAWQLRIILEVLAEVLAGDDALAQIWAVSTASTDNEAKRQPLAREFLNIHGSGLIISLAAESEIVVRAEFQAEKLPATWLANGKDYSLWLAHGVVHWASQDKSPENQKLQSALLGRALKLGYFDTVIATLVTDVLDSKADDTVLRRLLEHMPAHEQKKTLSGILKYTGEAFFGSSSAETAAVDASIVSAVAGLIKSLAGNPLHFHEQLASWLLKDLAAGLTGGCGIRRTAVAILSEDSRMLPEILDKSLSEFGDQLFIKHAPIIQQEAKAQVILLVAGYVSRDSPRALTALLRSRTYLQTVSNRLGASQNRAKFLGMVVGEGLSSLVDGNSKALNFDIEEMKSQDAQWYKSLVHIKDTVGTLESLRMKATISVGAMKAPAQARSAPPKGAFKSSRRIPLPPKKTGFVIEELDSDEDSSRRKPGLDDDIVAYSKPDSDAEDSDDDPAMIRRDRPKAPVYIRDLIAFFRDTENYDKQKLALTTAPILIRRKATFGTEVQEHALDLASILAGLVDSFEMDDFDRLRLQGMVALVVAQPKIVGQWYALTFFNGDYSLSQRASLLTALGLAARELAGYDTSEYASAAAFPSKALPDRLKRLYLPSEGSQPASIQTATHSLKALPPGAVHSIADTLVAEFLQPIAARAADDATGPDVLKLASYKSRLDTAKTAKRAAAIRPAANTIGPLLASSIFFPLTARFQLAVQTASTSRMRRVLFEPSLLSLYLKTLAVILHAAGPGALALPDMTAELWTLLLSSSVQSHCVGDLHVTHSALFAVLALLDVNESRVRELCRDMPREVVQTREWALQILENVHSSDAANGSQESEIQMLAAGTYIRLTEGMESYKNLIMGEMIG</sequence>
<feature type="domain" description="Telomere length regulation protein conserved" evidence="3">
    <location>
        <begin position="625"/>
        <end position="736"/>
    </location>
</feature>
<dbReference type="InterPro" id="IPR019337">
    <property type="entry name" value="Telomere_length_regulation_dom"/>
</dbReference>
<comment type="similarity">
    <text evidence="1">Belongs to the TEL2 family.</text>
</comment>
<comment type="caution">
    <text evidence="4">The sequence shown here is derived from an EMBL/GenBank/DDBJ whole genome shotgun (WGS) entry which is preliminary data.</text>
</comment>
<dbReference type="PANTHER" id="PTHR15830:SF10">
    <property type="entry name" value="TELOMERE LENGTH REGULATION PROTEIN TEL2 HOMOLOG"/>
    <property type="match status" value="1"/>
</dbReference>
<dbReference type="PANTHER" id="PTHR15830">
    <property type="entry name" value="TELOMERE LENGTH REGULATION PROTEIN TEL2 FAMILY MEMBER"/>
    <property type="match status" value="1"/>
</dbReference>
<evidence type="ECO:0000256" key="2">
    <source>
        <dbReference type="SAM" id="MobiDB-lite"/>
    </source>
</evidence>
<dbReference type="Proteomes" id="UP001642502">
    <property type="component" value="Unassembled WGS sequence"/>
</dbReference>
<dbReference type="Gene3D" id="1.25.40.720">
    <property type="entry name" value="Telomere length regulation protein 2, C-terminal domain"/>
    <property type="match status" value="2"/>
</dbReference>
<evidence type="ECO:0000313" key="5">
    <source>
        <dbReference type="Proteomes" id="UP001642502"/>
    </source>
</evidence>
<keyword evidence="5" id="KW-1185">Reference proteome</keyword>
<reference evidence="4 5" key="1">
    <citation type="submission" date="2024-01" db="EMBL/GenBank/DDBJ databases">
        <authorList>
            <person name="Allen C."/>
            <person name="Tagirdzhanova G."/>
        </authorList>
    </citation>
    <scope>NUCLEOTIDE SEQUENCE [LARGE SCALE GENOMIC DNA]</scope>
    <source>
        <strain evidence="4 5">CBS 119000</strain>
    </source>
</reference>